<dbReference type="Proteomes" id="UP001596067">
    <property type="component" value="Unassembled WGS sequence"/>
</dbReference>
<reference evidence="2" key="1">
    <citation type="journal article" date="2019" name="Int. J. Syst. Evol. Microbiol.">
        <title>The Global Catalogue of Microorganisms (GCM) 10K type strain sequencing project: providing services to taxonomists for standard genome sequencing and annotation.</title>
        <authorList>
            <consortium name="The Broad Institute Genomics Platform"/>
            <consortium name="The Broad Institute Genome Sequencing Center for Infectious Disease"/>
            <person name="Wu L."/>
            <person name="Ma J."/>
        </authorList>
    </citation>
    <scope>NUCLEOTIDE SEQUENCE [LARGE SCALE GENOMIC DNA]</scope>
    <source>
        <strain evidence="2">CGMCC 4.1469</strain>
    </source>
</reference>
<sequence>MATTRTASAVWKGSLIEGAGEVALVSSGAGSYPVSWPARAMQPNGVTSPEELIAAAHASCYCMALSHGLTGVGTAPESLEAQAAVTFEPGTGIIGIVLTVRGSVPGLSAEEFAAAAEVARRNCPVSQALGGVPITLASVELG</sequence>
<evidence type="ECO:0000313" key="1">
    <source>
        <dbReference type="EMBL" id="MFC5884983.1"/>
    </source>
</evidence>
<keyword evidence="2" id="KW-1185">Reference proteome</keyword>
<protein>
    <submittedName>
        <fullName evidence="1">OsmC family peroxiredoxin</fullName>
    </submittedName>
</protein>
<dbReference type="NCBIfam" id="TIGR03562">
    <property type="entry name" value="osmo_induc_OsmC"/>
    <property type="match status" value="1"/>
</dbReference>
<dbReference type="InterPro" id="IPR052707">
    <property type="entry name" value="OsmC_Ohr_Peroxiredoxin"/>
</dbReference>
<gene>
    <name evidence="1" type="ORF">ACFP0N_08345</name>
</gene>
<dbReference type="EMBL" id="JBHSOD010000007">
    <property type="protein sequence ID" value="MFC5884983.1"/>
    <property type="molecule type" value="Genomic_DNA"/>
</dbReference>
<dbReference type="SUPFAM" id="SSF82784">
    <property type="entry name" value="OsmC-like"/>
    <property type="match status" value="1"/>
</dbReference>
<dbReference type="Gene3D" id="3.30.300.20">
    <property type="match status" value="1"/>
</dbReference>
<name>A0ABW1ETQ0_9ACTN</name>
<dbReference type="PANTHER" id="PTHR42830:SF1">
    <property type="entry name" value="OSMOTICALLY INDUCIBLE FAMILY PROTEIN"/>
    <property type="match status" value="1"/>
</dbReference>
<dbReference type="InterPro" id="IPR019904">
    <property type="entry name" value="Peroxiredoxin_OsmC"/>
</dbReference>
<comment type="caution">
    <text evidence="1">The sequence shown here is derived from an EMBL/GenBank/DDBJ whole genome shotgun (WGS) entry which is preliminary data.</text>
</comment>
<evidence type="ECO:0000313" key="2">
    <source>
        <dbReference type="Proteomes" id="UP001596067"/>
    </source>
</evidence>
<proteinExistence type="predicted"/>
<dbReference type="PANTHER" id="PTHR42830">
    <property type="entry name" value="OSMOTICALLY INDUCIBLE FAMILY PROTEIN"/>
    <property type="match status" value="1"/>
</dbReference>
<dbReference type="InterPro" id="IPR003718">
    <property type="entry name" value="OsmC/Ohr_fam"/>
</dbReference>
<dbReference type="RefSeq" id="WP_313762847.1">
    <property type="nucleotide sequence ID" value="NZ_BAAAVH010000039.1"/>
</dbReference>
<dbReference type="InterPro" id="IPR036102">
    <property type="entry name" value="OsmC/Ohrsf"/>
</dbReference>
<dbReference type="InterPro" id="IPR015946">
    <property type="entry name" value="KH_dom-like_a/b"/>
</dbReference>
<accession>A0ABW1ETQ0</accession>
<organism evidence="1 2">
    <name type="scientific">Kitasatospora aburaviensis</name>
    <dbReference type="NCBI Taxonomy" id="67265"/>
    <lineage>
        <taxon>Bacteria</taxon>
        <taxon>Bacillati</taxon>
        <taxon>Actinomycetota</taxon>
        <taxon>Actinomycetes</taxon>
        <taxon>Kitasatosporales</taxon>
        <taxon>Streptomycetaceae</taxon>
        <taxon>Kitasatospora</taxon>
    </lineage>
</organism>
<dbReference type="Pfam" id="PF02566">
    <property type="entry name" value="OsmC"/>
    <property type="match status" value="1"/>
</dbReference>